<dbReference type="Proteomes" id="UP000076079">
    <property type="component" value="Chromosome"/>
</dbReference>
<evidence type="ECO:0000256" key="8">
    <source>
        <dbReference type="PIRNR" id="PIRNR006630"/>
    </source>
</evidence>
<comment type="catalytic activity">
    <reaction evidence="7 8">
        <text>deamido-NAD(+) + L-glutamine + ATP + H2O = L-glutamate + AMP + diphosphate + NAD(+) + H(+)</text>
        <dbReference type="Rhea" id="RHEA:24384"/>
        <dbReference type="ChEBI" id="CHEBI:15377"/>
        <dbReference type="ChEBI" id="CHEBI:15378"/>
        <dbReference type="ChEBI" id="CHEBI:29985"/>
        <dbReference type="ChEBI" id="CHEBI:30616"/>
        <dbReference type="ChEBI" id="CHEBI:33019"/>
        <dbReference type="ChEBI" id="CHEBI:57540"/>
        <dbReference type="ChEBI" id="CHEBI:58359"/>
        <dbReference type="ChEBI" id="CHEBI:58437"/>
        <dbReference type="ChEBI" id="CHEBI:456215"/>
        <dbReference type="EC" id="6.3.5.1"/>
    </reaction>
</comment>
<name>A0A143PQJ5_LUTPR</name>
<feature type="active site" description="Proton acceptor; for glutaminase activity" evidence="7">
    <location>
        <position position="40"/>
    </location>
</feature>
<feature type="domain" description="CN hydrolase" evidence="10">
    <location>
        <begin position="1"/>
        <end position="262"/>
    </location>
</feature>
<dbReference type="STRING" id="1855912.LuPra_03618"/>
<dbReference type="PANTHER" id="PTHR23090">
    <property type="entry name" value="NH 3 /GLUTAMINE-DEPENDENT NAD + SYNTHETASE"/>
    <property type="match status" value="1"/>
</dbReference>
<dbReference type="InterPro" id="IPR022310">
    <property type="entry name" value="NAD/GMP_synthase"/>
</dbReference>
<dbReference type="RefSeq" id="WP_201792156.1">
    <property type="nucleotide sequence ID" value="NZ_CP015136.1"/>
</dbReference>
<dbReference type="CDD" id="cd00553">
    <property type="entry name" value="NAD_synthase"/>
    <property type="match status" value="1"/>
</dbReference>
<comment type="function">
    <text evidence="7">Catalyzes the ATP-dependent amidation of deamido-NAD to form NAD. Uses L-glutamine as a nitrogen source.</text>
</comment>
<evidence type="ECO:0000313" key="11">
    <source>
        <dbReference type="EMBL" id="AMY10388.1"/>
    </source>
</evidence>
<dbReference type="SUPFAM" id="SSF52402">
    <property type="entry name" value="Adenine nucleotide alpha hydrolases-like"/>
    <property type="match status" value="1"/>
</dbReference>
<feature type="active site" description="For glutaminase activity" evidence="7">
    <location>
        <position position="112"/>
    </location>
</feature>
<dbReference type="Pfam" id="PF02540">
    <property type="entry name" value="NAD_synthase"/>
    <property type="match status" value="1"/>
</dbReference>
<comment type="pathway">
    <text evidence="1 7 8">Cofactor biosynthesis; NAD(+) biosynthesis; NAD(+) from deamido-NAD(+) (L-Gln route): step 1/1.</text>
</comment>
<comment type="similarity">
    <text evidence="9">Belongs to the NAD synthetase family.</text>
</comment>
<dbReference type="AlphaFoldDB" id="A0A143PQJ5"/>
<dbReference type="UniPathway" id="UPA00253">
    <property type="reaction ID" value="UER00334"/>
</dbReference>
<dbReference type="FunFam" id="3.40.50.620:FF:000106">
    <property type="entry name" value="Glutamine-dependent NAD(+) synthetase"/>
    <property type="match status" value="1"/>
</dbReference>
<dbReference type="Gene3D" id="3.40.50.620">
    <property type="entry name" value="HUPs"/>
    <property type="match status" value="1"/>
</dbReference>
<proteinExistence type="inferred from homology"/>
<dbReference type="EC" id="6.3.5.1" evidence="7 8"/>
<dbReference type="InterPro" id="IPR036526">
    <property type="entry name" value="C-N_Hydrolase_sf"/>
</dbReference>
<dbReference type="PATRIC" id="fig|1813736.3.peg.3827"/>
<dbReference type="InterPro" id="IPR003694">
    <property type="entry name" value="NAD_synthase"/>
</dbReference>
<dbReference type="GO" id="GO:0008795">
    <property type="term" value="F:NAD+ synthase activity"/>
    <property type="evidence" value="ECO:0007669"/>
    <property type="project" value="UniProtKB-UniRule"/>
</dbReference>
<keyword evidence="4 7" id="KW-0547">Nucleotide-binding</keyword>
<dbReference type="CDD" id="cd07570">
    <property type="entry name" value="GAT_Gln-NAD-synth"/>
    <property type="match status" value="1"/>
</dbReference>
<keyword evidence="6 7" id="KW-0520">NAD</keyword>
<dbReference type="EMBL" id="CP015136">
    <property type="protein sequence ID" value="AMY10388.1"/>
    <property type="molecule type" value="Genomic_DNA"/>
</dbReference>
<dbReference type="GO" id="GO:0005524">
    <property type="term" value="F:ATP binding"/>
    <property type="evidence" value="ECO:0007669"/>
    <property type="project" value="UniProtKB-UniRule"/>
</dbReference>
<evidence type="ECO:0000256" key="9">
    <source>
        <dbReference type="RuleBase" id="RU003811"/>
    </source>
</evidence>
<sequence length="547" mass="58063">MRIALLQLNPIVGALDANASRIEAAVRAVQGRVDVCVTPEMALTGYPPRDLLLVPGFIAHAQEVASRLASVLASGPDVLLGMPIPSGVEPGRPLLNAAVHLRGGTVGQSFAKTLLPTYDVFDEDRYFEPGRTVGAVAIGNCRAAVSICEDVWNDPDVWTTRRYGGDPVAALRDLATPVMLNMSASPYAQGKLAQREQLLAHLARKYGVWAFYANQVGANDDLIFDGRSLAFAPDGTCVARAAAFAEDTLIVDTGAPYGGVDPWDEAVEAEVFAALVLGVRDYARKCGFTRALLGLSGGIDSALTAVIAVEALGRDNVTGVLMPSPFSSAGSLTDAEQLAAAIGIGTHTLPIAPVMNAFDDVLAGPFAARPADVTEENLQARIRGTLLMALSNKTGDLLLTTGNKSELATGYCTLYGDMNGALAVIADVYKTLVYRLAHWVNRGGVVIPASTIDKAPSAELRPNQTDQDSLPPYDLLDAMLVRHVEQCADGPTLVAEGFDPTMVHQVVHLVRISEFKRKQAAPVLKVTPRAFGTGWRMPIARGTWDQA</sequence>
<evidence type="ECO:0000256" key="6">
    <source>
        <dbReference type="ARBA" id="ARBA00023027"/>
    </source>
</evidence>
<feature type="binding site" evidence="7">
    <location>
        <position position="377"/>
    </location>
    <ligand>
        <name>deamido-NAD(+)</name>
        <dbReference type="ChEBI" id="CHEBI:58437"/>
        <note>ligand shared between two neighboring subunits</note>
    </ligand>
</feature>
<dbReference type="PROSITE" id="PS50263">
    <property type="entry name" value="CN_HYDROLASE"/>
    <property type="match status" value="1"/>
</dbReference>
<protein>
    <recommendedName>
        <fullName evidence="7 8">Glutamine-dependent NAD(+) synthetase</fullName>
        <ecNumber evidence="7 8">6.3.5.1</ecNumber>
    </recommendedName>
    <alternativeName>
        <fullName evidence="7 8">NAD(+) synthase [glutamine-hydrolyzing]</fullName>
    </alternativeName>
</protein>
<dbReference type="PANTHER" id="PTHR23090:SF9">
    <property type="entry name" value="GLUTAMINE-DEPENDENT NAD(+) SYNTHETASE"/>
    <property type="match status" value="1"/>
</dbReference>
<comment type="similarity">
    <text evidence="2 7 8">In the C-terminal section; belongs to the NAD synthetase family.</text>
</comment>
<dbReference type="NCBIfam" id="TIGR00552">
    <property type="entry name" value="nadE"/>
    <property type="match status" value="1"/>
</dbReference>
<dbReference type="InterPro" id="IPR003010">
    <property type="entry name" value="C-N_Hydrolase"/>
</dbReference>
<evidence type="ECO:0000256" key="5">
    <source>
        <dbReference type="ARBA" id="ARBA00022840"/>
    </source>
</evidence>
<feature type="active site" description="Nucleophile; for glutaminase activity" evidence="7">
    <location>
        <position position="148"/>
    </location>
</feature>
<dbReference type="HAMAP" id="MF_02090">
    <property type="entry name" value="NadE_glutamine_dep"/>
    <property type="match status" value="1"/>
</dbReference>
<feature type="binding site" evidence="7">
    <location>
        <position position="516"/>
    </location>
    <ligand>
        <name>deamido-NAD(+)</name>
        <dbReference type="ChEBI" id="CHEBI:58437"/>
        <note>ligand shared between two neighboring subunits</note>
    </ligand>
</feature>
<feature type="binding site" evidence="7">
    <location>
        <position position="185"/>
    </location>
    <ligand>
        <name>L-glutamine</name>
        <dbReference type="ChEBI" id="CHEBI:58359"/>
    </ligand>
</feature>
<gene>
    <name evidence="7 11" type="primary">nadE</name>
    <name evidence="11" type="ORF">LuPra_03618</name>
</gene>
<dbReference type="GO" id="GO:0003952">
    <property type="term" value="F:NAD+ synthase (glutamine-hydrolyzing) activity"/>
    <property type="evidence" value="ECO:0007669"/>
    <property type="project" value="UniProtKB-UniRule"/>
</dbReference>
<dbReference type="Gene3D" id="3.60.110.10">
    <property type="entry name" value="Carbon-nitrogen hydrolase"/>
    <property type="match status" value="1"/>
</dbReference>
<keyword evidence="5 7" id="KW-0067">ATP-binding</keyword>
<feature type="binding site" evidence="7">
    <location>
        <position position="191"/>
    </location>
    <ligand>
        <name>L-glutamine</name>
        <dbReference type="ChEBI" id="CHEBI:58359"/>
    </ligand>
</feature>
<organism evidence="11 12">
    <name type="scientific">Luteitalea pratensis</name>
    <dbReference type="NCBI Taxonomy" id="1855912"/>
    <lineage>
        <taxon>Bacteria</taxon>
        <taxon>Pseudomonadati</taxon>
        <taxon>Acidobacteriota</taxon>
        <taxon>Vicinamibacteria</taxon>
        <taxon>Vicinamibacterales</taxon>
        <taxon>Vicinamibacteraceae</taxon>
        <taxon>Luteitalea</taxon>
    </lineage>
</organism>
<dbReference type="NCBIfam" id="NF010588">
    <property type="entry name" value="PRK13981.1"/>
    <property type="match status" value="1"/>
</dbReference>
<dbReference type="PIRSF" id="PIRSF006630">
    <property type="entry name" value="NADS_GAT"/>
    <property type="match status" value="1"/>
</dbReference>
<dbReference type="Pfam" id="PF00795">
    <property type="entry name" value="CN_hydrolase"/>
    <property type="match status" value="1"/>
</dbReference>
<feature type="binding site" evidence="7">
    <location>
        <position position="118"/>
    </location>
    <ligand>
        <name>L-glutamine</name>
        <dbReference type="ChEBI" id="CHEBI:58359"/>
    </ligand>
</feature>
<keyword evidence="3 7" id="KW-0436">Ligase</keyword>
<accession>A0A143PQJ5</accession>
<dbReference type="GO" id="GO:0004359">
    <property type="term" value="F:glutaminase activity"/>
    <property type="evidence" value="ECO:0007669"/>
    <property type="project" value="InterPro"/>
</dbReference>
<evidence type="ECO:0000256" key="3">
    <source>
        <dbReference type="ARBA" id="ARBA00022598"/>
    </source>
</evidence>
<evidence type="ECO:0000256" key="4">
    <source>
        <dbReference type="ARBA" id="ARBA00022741"/>
    </source>
</evidence>
<feature type="binding site" evidence="7">
    <location>
        <begin position="294"/>
        <end position="301"/>
    </location>
    <ligand>
        <name>ATP</name>
        <dbReference type="ChEBI" id="CHEBI:30616"/>
    </ligand>
</feature>
<reference evidence="11 12" key="1">
    <citation type="journal article" date="2016" name="Genome Announc.">
        <title>First Complete Genome Sequence of a Subdivision 6 Acidobacterium Strain.</title>
        <authorList>
            <person name="Huang S."/>
            <person name="Vieira S."/>
            <person name="Bunk B."/>
            <person name="Riedel T."/>
            <person name="Sproer C."/>
            <person name="Overmann J."/>
        </authorList>
    </citation>
    <scope>NUCLEOTIDE SEQUENCE [LARGE SCALE GENOMIC DNA]</scope>
    <source>
        <strain evidence="12">DSM 100886 HEG_-6_39</strain>
    </source>
</reference>
<evidence type="ECO:0000256" key="7">
    <source>
        <dbReference type="HAMAP-Rule" id="MF_02090"/>
    </source>
</evidence>
<comment type="caution">
    <text evidence="7">Lacks conserved residue(s) required for the propagation of feature annotation.</text>
</comment>
<dbReference type="GO" id="GO:0009435">
    <property type="term" value="P:NAD+ biosynthetic process"/>
    <property type="evidence" value="ECO:0007669"/>
    <property type="project" value="UniProtKB-UniRule"/>
</dbReference>
<evidence type="ECO:0000256" key="2">
    <source>
        <dbReference type="ARBA" id="ARBA00007145"/>
    </source>
</evidence>
<dbReference type="GO" id="GO:0005737">
    <property type="term" value="C:cytoplasm"/>
    <property type="evidence" value="ECO:0007669"/>
    <property type="project" value="InterPro"/>
</dbReference>
<dbReference type="InterPro" id="IPR014729">
    <property type="entry name" value="Rossmann-like_a/b/a_fold"/>
</dbReference>
<feature type="binding site" evidence="7">
    <location>
        <position position="406"/>
    </location>
    <ligand>
        <name>deamido-NAD(+)</name>
        <dbReference type="ChEBI" id="CHEBI:58437"/>
        <note>ligand shared between two neighboring subunits</note>
    </ligand>
</feature>
<evidence type="ECO:0000259" key="10">
    <source>
        <dbReference type="PROSITE" id="PS50263"/>
    </source>
</evidence>
<evidence type="ECO:0000256" key="1">
    <source>
        <dbReference type="ARBA" id="ARBA00005188"/>
    </source>
</evidence>
<feature type="binding site" evidence="7">
    <location>
        <position position="401"/>
    </location>
    <ligand>
        <name>ATP</name>
        <dbReference type="ChEBI" id="CHEBI:30616"/>
    </ligand>
</feature>
<evidence type="ECO:0000313" key="12">
    <source>
        <dbReference type="Proteomes" id="UP000076079"/>
    </source>
</evidence>
<dbReference type="InterPro" id="IPR014445">
    <property type="entry name" value="Gln-dep_NAD_synthase"/>
</dbReference>
<reference evidence="12" key="2">
    <citation type="submission" date="2016-04" db="EMBL/GenBank/DDBJ databases">
        <title>First Complete Genome Sequence of a Subdivision 6 Acidobacterium.</title>
        <authorList>
            <person name="Huang S."/>
            <person name="Vieira S."/>
            <person name="Bunk B."/>
            <person name="Riedel T."/>
            <person name="Sproeer C."/>
            <person name="Overmann J."/>
        </authorList>
    </citation>
    <scope>NUCLEOTIDE SEQUENCE [LARGE SCALE GENOMIC DNA]</scope>
    <source>
        <strain evidence="12">DSM 100886 HEG_-6_39</strain>
    </source>
</reference>
<keyword evidence="12" id="KW-1185">Reference proteome</keyword>
<dbReference type="KEGG" id="abac:LuPra_03618"/>
<dbReference type="SUPFAM" id="SSF56317">
    <property type="entry name" value="Carbon-nitrogen hydrolase"/>
    <property type="match status" value="1"/>
</dbReference>